<protein>
    <submittedName>
        <fullName evidence="4">YdcF family protein</fullName>
    </submittedName>
</protein>
<dbReference type="InterPro" id="IPR003848">
    <property type="entry name" value="DUF218"/>
</dbReference>
<feature type="domain" description="DUF218" evidence="2">
    <location>
        <begin position="110"/>
        <end position="245"/>
    </location>
</feature>
<dbReference type="PANTHER" id="PTHR30336">
    <property type="entry name" value="INNER MEMBRANE PROTEIN, PROBABLE PERMEASE"/>
    <property type="match status" value="1"/>
</dbReference>
<proteinExistence type="predicted"/>
<feature type="transmembrane region" description="Helical" evidence="1">
    <location>
        <begin position="37"/>
        <end position="58"/>
    </location>
</feature>
<dbReference type="PATRIC" id="fig|1598.90.peg.1674"/>
<feature type="transmembrane region" description="Helical" evidence="1">
    <location>
        <begin position="6"/>
        <end position="25"/>
    </location>
</feature>
<reference evidence="3 5" key="1">
    <citation type="submission" date="2014-06" db="EMBL/GenBank/DDBJ databases">
        <title>Genetic determinant of reutericyclin biosynthesis of Lactobacillus reuteri.</title>
        <authorList>
            <person name="Lin X."/>
            <person name="Duar R."/>
            <person name="Walter J."/>
            <person name="Gaenzle M."/>
        </authorList>
    </citation>
    <scope>NUCLEOTIDE SEQUENCE [LARGE SCALE GENOMIC DNA]</scope>
    <source>
        <strain evidence="3 5">LTH2584</strain>
    </source>
</reference>
<dbReference type="InterPro" id="IPR014729">
    <property type="entry name" value="Rossmann-like_a/b/a_fold"/>
</dbReference>
<feature type="transmembrane region" description="Helical" evidence="1">
    <location>
        <begin position="70"/>
        <end position="93"/>
    </location>
</feature>
<dbReference type="InterPro" id="IPR051599">
    <property type="entry name" value="Cell_Envelope_Assoc"/>
</dbReference>
<evidence type="ECO:0000313" key="3">
    <source>
        <dbReference type="EMBL" id="KEK14547.1"/>
    </source>
</evidence>
<name>A0A073JMY4_LIMRT</name>
<gene>
    <name evidence="4" type="ORF">GIX76_03970</name>
    <name evidence="3" type="ORF">LR3_01645</name>
</gene>
<dbReference type="GO" id="GO:0000270">
    <property type="term" value="P:peptidoglycan metabolic process"/>
    <property type="evidence" value="ECO:0007669"/>
    <property type="project" value="TreeGrafter"/>
</dbReference>
<dbReference type="Proteomes" id="UP000460207">
    <property type="component" value="Unassembled WGS sequence"/>
</dbReference>
<evidence type="ECO:0000313" key="6">
    <source>
        <dbReference type="Proteomes" id="UP000460207"/>
    </source>
</evidence>
<dbReference type="Pfam" id="PF02698">
    <property type="entry name" value="DUF218"/>
    <property type="match status" value="1"/>
</dbReference>
<feature type="transmembrane region" description="Helical" evidence="1">
    <location>
        <begin position="253"/>
        <end position="270"/>
    </location>
</feature>
<dbReference type="GO" id="GO:0043164">
    <property type="term" value="P:Gram-negative-bacterium-type cell wall biogenesis"/>
    <property type="evidence" value="ECO:0007669"/>
    <property type="project" value="TreeGrafter"/>
</dbReference>
<dbReference type="EMBL" id="WJND01000004">
    <property type="protein sequence ID" value="MRG89147.1"/>
    <property type="molecule type" value="Genomic_DNA"/>
</dbReference>
<dbReference type="CDD" id="cd06259">
    <property type="entry name" value="YdcF-like"/>
    <property type="match status" value="1"/>
</dbReference>
<dbReference type="EMBL" id="JOSX01000020">
    <property type="protein sequence ID" value="KEK14547.1"/>
    <property type="molecule type" value="Genomic_DNA"/>
</dbReference>
<sequence length="271" mass="30498">MIYLNLVNELICALCWGITIRLILIRHLNSETKVARFNTFAFVLMLVNLVVVLPIFGFLLKNLPVQSVSWLSALVVATVDVLSTFNLILFCVFSCCTRLRKCPATVQDFLVLGAAVKHGQVPPVLATRLDKAINCWKTHQSAKIIVSGGIVQKAKESEAEVMAAYLIAHGISAKKIICETQALNTWQNLTFASQLIKPQETVVVVTSDFHVLRARAYARKMGLNWSFISSKTPWRYCPLTFIRDYLGIIRDHWWAFCGSTLLLLLVEFILK</sequence>
<dbReference type="GO" id="GO:0005886">
    <property type="term" value="C:plasma membrane"/>
    <property type="evidence" value="ECO:0007669"/>
    <property type="project" value="TreeGrafter"/>
</dbReference>
<keyword evidence="1" id="KW-1133">Transmembrane helix</keyword>
<evidence type="ECO:0000313" key="5">
    <source>
        <dbReference type="Proteomes" id="UP000027731"/>
    </source>
</evidence>
<evidence type="ECO:0000313" key="4">
    <source>
        <dbReference type="EMBL" id="MRG89147.1"/>
    </source>
</evidence>
<organism evidence="3 5">
    <name type="scientific">Limosilactobacillus reuteri</name>
    <name type="common">Lactobacillus reuteri</name>
    <dbReference type="NCBI Taxonomy" id="1598"/>
    <lineage>
        <taxon>Bacteria</taxon>
        <taxon>Bacillati</taxon>
        <taxon>Bacillota</taxon>
        <taxon>Bacilli</taxon>
        <taxon>Lactobacillales</taxon>
        <taxon>Lactobacillaceae</taxon>
        <taxon>Limosilactobacillus</taxon>
    </lineage>
</organism>
<keyword evidence="1" id="KW-0812">Transmembrane</keyword>
<dbReference type="AlphaFoldDB" id="A0A073JMY4"/>
<evidence type="ECO:0000256" key="1">
    <source>
        <dbReference type="SAM" id="Phobius"/>
    </source>
</evidence>
<dbReference type="RefSeq" id="WP_035169485.1">
    <property type="nucleotide sequence ID" value="NZ_WJNC01000002.1"/>
</dbReference>
<reference evidence="4 6" key="2">
    <citation type="submission" date="2019-11" db="EMBL/GenBank/DDBJ databases">
        <title>Draft genome sequence of 12 host-associated Lactobacillus reuteri rodent strains.</title>
        <authorList>
            <person name="Zhang S."/>
            <person name="Ozcam M."/>
            <person name="Van Pijkeren J.P."/>
        </authorList>
    </citation>
    <scope>NUCLEOTIDE SEQUENCE [LARGE SCALE GENOMIC DNA]</scope>
    <source>
        <strain evidence="4 6">N4I</strain>
    </source>
</reference>
<comment type="caution">
    <text evidence="3">The sequence shown here is derived from an EMBL/GenBank/DDBJ whole genome shotgun (WGS) entry which is preliminary data.</text>
</comment>
<keyword evidence="1" id="KW-0472">Membrane</keyword>
<accession>A0A073JMY4</accession>
<dbReference type="Proteomes" id="UP000027731">
    <property type="component" value="Unassembled WGS sequence"/>
</dbReference>
<dbReference type="Gene3D" id="3.40.50.620">
    <property type="entry name" value="HUPs"/>
    <property type="match status" value="1"/>
</dbReference>
<evidence type="ECO:0000259" key="2">
    <source>
        <dbReference type="Pfam" id="PF02698"/>
    </source>
</evidence>
<dbReference type="PANTHER" id="PTHR30336:SF18">
    <property type="entry name" value="MEMBRANE PROTEIN"/>
    <property type="match status" value="1"/>
</dbReference>